<keyword evidence="2" id="KW-1185">Reference proteome</keyword>
<evidence type="ECO:0000313" key="2">
    <source>
        <dbReference type="Proteomes" id="UP000298327"/>
    </source>
</evidence>
<dbReference type="Proteomes" id="UP000298327">
    <property type="component" value="Unassembled WGS sequence"/>
</dbReference>
<comment type="caution">
    <text evidence="1">The sequence shown here is derived from an EMBL/GenBank/DDBJ whole genome shotgun (WGS) entry which is preliminary data.</text>
</comment>
<sequence length="263" mass="28392">MYATPLDPAIVNVTNNINITNIQTVDGAPSNILSMCVPATFFIEFRARGLMLKSCLGIVSLVDSGLCWGLYGILFGQLCAYPPSALPSARASEPALTYASADLYHQTFPYDKFLDQTDWYAHSTVSLTHSTISCLCRTLSPMPCSCAITVLCAAAMLSCTHTTLLCRCHCLMPQHCCHEPWCHPCLSLPPLLTPATLARPRHPLSSPLPSLIPAALSHPRRSLSCPSHPRSPLCHHLELPPLSQAPAPSSRTPATLVLTPTVV</sequence>
<dbReference type="AlphaFoldDB" id="A0A4Y9XUQ4"/>
<reference evidence="1 2" key="1">
    <citation type="submission" date="2019-02" db="EMBL/GenBank/DDBJ databases">
        <title>Genome sequencing of the rare red list fungi Dentipellis fragilis.</title>
        <authorList>
            <person name="Buettner E."/>
            <person name="Kellner H."/>
        </authorList>
    </citation>
    <scope>NUCLEOTIDE SEQUENCE [LARGE SCALE GENOMIC DNA]</scope>
    <source>
        <strain evidence="1 2">DSM 105465</strain>
    </source>
</reference>
<name>A0A4Y9XUQ4_9AGAM</name>
<organism evidence="1 2">
    <name type="scientific">Dentipellis fragilis</name>
    <dbReference type="NCBI Taxonomy" id="205917"/>
    <lineage>
        <taxon>Eukaryota</taxon>
        <taxon>Fungi</taxon>
        <taxon>Dikarya</taxon>
        <taxon>Basidiomycota</taxon>
        <taxon>Agaricomycotina</taxon>
        <taxon>Agaricomycetes</taxon>
        <taxon>Russulales</taxon>
        <taxon>Hericiaceae</taxon>
        <taxon>Dentipellis</taxon>
    </lineage>
</organism>
<dbReference type="EMBL" id="SEOQ01001201">
    <property type="protein sequence ID" value="TFY53107.1"/>
    <property type="molecule type" value="Genomic_DNA"/>
</dbReference>
<gene>
    <name evidence="1" type="ORF">EVG20_g10264</name>
</gene>
<protein>
    <submittedName>
        <fullName evidence="1">Uncharacterized protein</fullName>
    </submittedName>
</protein>
<proteinExistence type="predicted"/>
<accession>A0A4Y9XUQ4</accession>
<evidence type="ECO:0000313" key="1">
    <source>
        <dbReference type="EMBL" id="TFY53107.1"/>
    </source>
</evidence>